<comment type="caution">
    <text evidence="2">The sequence shown here is derived from an EMBL/GenBank/DDBJ whole genome shotgun (WGS) entry which is preliminary data.</text>
</comment>
<dbReference type="InterPro" id="IPR052933">
    <property type="entry name" value="DNA_Protect_Modify"/>
</dbReference>
<dbReference type="EMBL" id="JACHNA010000001">
    <property type="protein sequence ID" value="MBB4734713.1"/>
    <property type="molecule type" value="Genomic_DNA"/>
</dbReference>
<dbReference type="InterPro" id="IPR014001">
    <property type="entry name" value="Helicase_ATP-bd"/>
</dbReference>
<dbReference type="PANTHER" id="PTHR41313">
    <property type="entry name" value="ADENINE-SPECIFIC METHYLTRANSFERASE"/>
    <property type="match status" value="1"/>
</dbReference>
<dbReference type="SMART" id="SM00490">
    <property type="entry name" value="HELICc"/>
    <property type="match status" value="1"/>
</dbReference>
<feature type="domain" description="Helicase C-terminal" evidence="1">
    <location>
        <begin position="1233"/>
        <end position="1419"/>
    </location>
</feature>
<keyword evidence="2" id="KW-0808">Transferase</keyword>
<dbReference type="GO" id="GO:0008168">
    <property type="term" value="F:methyltransferase activity"/>
    <property type="evidence" value="ECO:0007669"/>
    <property type="project" value="UniProtKB-KW"/>
</dbReference>
<dbReference type="InterPro" id="IPR001650">
    <property type="entry name" value="Helicase_C-like"/>
</dbReference>
<dbReference type="SUPFAM" id="SSF53335">
    <property type="entry name" value="S-adenosyl-L-methionine-dependent methyltransferases"/>
    <property type="match status" value="1"/>
</dbReference>
<keyword evidence="2" id="KW-0489">Methyltransferase</keyword>
<dbReference type="SMART" id="SM00487">
    <property type="entry name" value="DEXDc"/>
    <property type="match status" value="1"/>
</dbReference>
<dbReference type="InterPro" id="IPR029063">
    <property type="entry name" value="SAM-dependent_MTases_sf"/>
</dbReference>
<dbReference type="InterPro" id="IPR027417">
    <property type="entry name" value="P-loop_NTPase"/>
</dbReference>
<dbReference type="CDD" id="cd02440">
    <property type="entry name" value="AdoMet_MTases"/>
    <property type="match status" value="1"/>
</dbReference>
<evidence type="ECO:0000259" key="1">
    <source>
        <dbReference type="PROSITE" id="PS51194"/>
    </source>
</evidence>
<dbReference type="RefSeq" id="WP_184240843.1">
    <property type="nucleotide sequence ID" value="NZ_JACHNA010000001.1"/>
</dbReference>
<dbReference type="Pfam" id="PF00271">
    <property type="entry name" value="Helicase_C"/>
    <property type="match status" value="1"/>
</dbReference>
<protein>
    <submittedName>
        <fullName evidence="2">N12 class adenine-specific DNA methylase</fullName>
    </submittedName>
</protein>
<accession>A0A7W7GM82</accession>
<dbReference type="Gene3D" id="3.40.50.150">
    <property type="entry name" value="Vaccinia Virus protein VP39"/>
    <property type="match status" value="1"/>
</dbReference>
<organism evidence="2 3">
    <name type="scientific">Micrococcus cohnii</name>
    <dbReference type="NCBI Taxonomy" id="993416"/>
    <lineage>
        <taxon>Bacteria</taxon>
        <taxon>Bacillati</taxon>
        <taxon>Actinomycetota</taxon>
        <taxon>Actinomycetes</taxon>
        <taxon>Micrococcales</taxon>
        <taxon>Micrococcaceae</taxon>
        <taxon>Micrococcus</taxon>
    </lineage>
</organism>
<evidence type="ECO:0000313" key="3">
    <source>
        <dbReference type="Proteomes" id="UP000540191"/>
    </source>
</evidence>
<sequence>MQARFAANLAALEVLATLEEEQRAATQAEQETLAGWSAWGALPFVFDDGDERVSAEDRQRVRELLGPQGWAQARATTLNAHYTDTDIAHAMWEALESAGFEGGPVLEPGCGAGEFIGLAPDEAQMVGVEVDETTARIAAHLHPDQQIHAAGFEKTSLPEDSFHAVVGNVPFGEFSLHDPVHNALGHSIHNHFIVKSLRHTAPGGYVAVMTSTHTMDAKRETARREMARYANLVGAVRLPNGAMQASAGTDVKTDVLVFRRRKPGEDVDQRAVNAWVEPGQITVTDRDGAEHQVSYSKWFSKHPNRVLGQVGYASSAFGPTYQVGAWAGTDVVEEVRASLNEQVLDARLGGSLGYDPVPAVEVDTEAGLRFEPEPEAEIGHIRYNEDERQFEQYRAGMVWEQVRVTKKLAPEARAILSLRDKATEVLAAQRNGAPEAERERVRAELRELWESYRDQYGPLGRGKDKFGPPLKAERTAHLRELEAEWRDTLPQDGDVAPADVPVPEDLAAEWEEEVSREVFKKREQPHIAWLAGDPKFGLLKSMEAFDPTTQSAAPGALLTRDVVTHRTRPDHAESVEDAIAISMEETRRVDLDRVAELLDVDAETARERLSGEVFEEPGTGVLVPKTTYLSGNVRAKLATAREAMETDARFRENVGALESVVPDEIALQDVSVNVGVRWIPEETYRQFVSETLKAQCQVRLNPGPDAWEVEVPKGGLDPAVRYQWGTKERTPAQLMVSAMNMKTVTVTKDEGDGVRVKDETATAAARAKVDEIRAHFQTWMLEDPERVADLQRRYNDVFNSSVAPDYTEAGAKLSLPGLSDAMTPYTYQRAAVARAVAEPTMLLDHVVGAGKTGSMIMSAMELKRTGIVSKPCMVVPNHLVDQIATEAVQWYPDANVLAVPTGLNPAERQSWMAQVAAGEWDVVVMPQTTFERVQIDPTKQAKWLDDARAELDRATDGENQDVGWVKRTEKAKQALIKQSAKVKENTDPGVTFEETGIDYLLVDEAHHYKNLARSSDLSELSCTGSRRAMDLDFKLRALREVKQEAAERAGVAGPGYQPAVATFATGTPVANNMAEMWVMQHYLRPDLLEAAHVDSVTSWGQAFTKVKPQLRPNVTGDGFQQVIKVSEYVNVPELMSINSAFTDVVLRDQLETKLPKVATGDRILMAREPSEQVQEYVESLKDRVEKAKRSGPVKGGDNMLVIVGDGRRVALDSRLVGLPRDPDGGRVAEVADQIMSEHERTKDNVYLGSDGKPSATTGGLQIVFCDQSTPSDDGEWSVYDGLREELVERGMDPEKVAFIHEAKTDEARKELFEKCRDGRVNVIIGSTQKMGTGTNIQTRATALHHMDVPWRPADLEQREGRIIRQGNQNEEVKIYSWATENTFDVYSWDMIARKAAFIAQVKNGQLSGREMEDVVAGLELSGATAAAVLANDPRVMRLAELQMDVEALTRAQSAWAQQRASQRVEVNNLETRQQVLSGRQDALIDVSGKVVSTEADAFSFTTTDGRTTTVREEAGKVLRDALRREAARSDRPDFMDPSEPRRVGTLGGVELGAVRHAQRVYLVPMDEPSVRKSWHVPQVLSEEVSPAGVVRSAENFVASIPEQLSKDKAELDRLATEIPDLKTGLDEGFPKAGELAEKQRELGVLQAEMQDEHDEVGLPDVPEYTADELGERGLLGRMATPREGDIWERHRAFYAVGYTTDSVGDQQRTLWAWPADEEPSESMPAHMLVTDGNLVVRRETGLSELERECMTADLDRHDIVQRADSAFGYDGEVLRELDAQYETDSRGNRQIVTEKQVRQGRLDEKGNMIVSETGEFIPNEKFVRYGSPVIRLDATSPEKEAARRAAEAEEALKRHPREFLPGEVLLEDVPGFGHAGDMVRLTPSTYGPASRVAISPDTGQARDRSQFQDRAVRGLWKTAPPVQLTEEERTRLWGEKTTAIQVAGLRPGDTVMAPDIDRNATAKEAVTVISPGQGGNRDITYVGQDGEERMCRRKETSMVTVHGRTRAALSLHELAKLDTEAGQPVKACPVKDMPMAADWSGRTLVVDTVSPYSVSNGGPDGVKIGQVIGQREEVATRYDGQREPYGVLSLRSADGQEFEVSSRMTGHIWEVDGQFDPQKTFGARAVEGSVPDQTPKPDTVGVGTSSIARTERMPSAADTTRPASGPSMQDIEKAAPEHVQAISVKWPEHGVDGPTAAGHMER</sequence>
<dbReference type="Proteomes" id="UP000540191">
    <property type="component" value="Unassembled WGS sequence"/>
</dbReference>
<proteinExistence type="predicted"/>
<dbReference type="PANTHER" id="PTHR41313:SF1">
    <property type="entry name" value="DNA METHYLASE ADENINE-SPECIFIC DOMAIN-CONTAINING PROTEIN"/>
    <property type="match status" value="1"/>
</dbReference>
<name>A0A7W7GM82_9MICC</name>
<keyword evidence="3" id="KW-1185">Reference proteome</keyword>
<dbReference type="PRINTS" id="PR00507">
    <property type="entry name" value="N12N6MTFRASE"/>
</dbReference>
<dbReference type="SUPFAM" id="SSF52540">
    <property type="entry name" value="P-loop containing nucleoside triphosphate hydrolases"/>
    <property type="match status" value="2"/>
</dbReference>
<dbReference type="PROSITE" id="PS51194">
    <property type="entry name" value="HELICASE_CTER"/>
    <property type="match status" value="1"/>
</dbReference>
<evidence type="ECO:0000313" key="2">
    <source>
        <dbReference type="EMBL" id="MBB4734713.1"/>
    </source>
</evidence>
<dbReference type="GO" id="GO:0032259">
    <property type="term" value="P:methylation"/>
    <property type="evidence" value="ECO:0007669"/>
    <property type="project" value="UniProtKB-KW"/>
</dbReference>
<dbReference type="Gene3D" id="3.40.50.300">
    <property type="entry name" value="P-loop containing nucleotide triphosphate hydrolases"/>
    <property type="match status" value="2"/>
</dbReference>
<reference evidence="2 3" key="1">
    <citation type="submission" date="2020-08" db="EMBL/GenBank/DDBJ databases">
        <title>Sequencing the genomes of 1000 actinobacteria strains.</title>
        <authorList>
            <person name="Klenk H.-P."/>
        </authorList>
    </citation>
    <scope>NUCLEOTIDE SEQUENCE [LARGE SCALE GENOMIC DNA]</scope>
    <source>
        <strain evidence="2 3">DSM 23974</strain>
    </source>
</reference>
<gene>
    <name evidence="2" type="ORF">HDA30_000221</name>
</gene>